<feature type="transmembrane region" description="Helical" evidence="6">
    <location>
        <begin position="523"/>
        <end position="544"/>
    </location>
</feature>
<dbReference type="InterPro" id="IPR045069">
    <property type="entry name" value="MATE_euk"/>
</dbReference>
<dbReference type="AlphaFoldDB" id="A0A250XCC4"/>
<dbReference type="STRING" id="1157962.A0A250XCC4"/>
<comment type="subcellular location">
    <subcellularLocation>
        <location evidence="1">Membrane</location>
        <topology evidence="1">Multi-pass membrane protein</topology>
    </subcellularLocation>
</comment>
<feature type="transmembrane region" description="Helical" evidence="6">
    <location>
        <begin position="179"/>
        <end position="202"/>
    </location>
</feature>
<evidence type="ECO:0000256" key="1">
    <source>
        <dbReference type="ARBA" id="ARBA00004141"/>
    </source>
</evidence>
<dbReference type="EMBL" id="BEGY01000053">
    <property type="protein sequence ID" value="GAX80512.1"/>
    <property type="molecule type" value="Genomic_DNA"/>
</dbReference>
<reference evidence="7 8" key="1">
    <citation type="submission" date="2017-08" db="EMBL/GenBank/DDBJ databases">
        <title>Acidophilic green algal genome provides insights into adaptation to an acidic environment.</title>
        <authorList>
            <person name="Hirooka S."/>
            <person name="Hirose Y."/>
            <person name="Kanesaki Y."/>
            <person name="Higuchi S."/>
            <person name="Fujiwara T."/>
            <person name="Onuma R."/>
            <person name="Era A."/>
            <person name="Ohbayashi R."/>
            <person name="Uzuka A."/>
            <person name="Nozaki H."/>
            <person name="Yoshikawa H."/>
            <person name="Miyagishima S.Y."/>
        </authorList>
    </citation>
    <scope>NUCLEOTIDE SEQUENCE [LARGE SCALE GENOMIC DNA]</scope>
    <source>
        <strain evidence="7 8">NIES-2499</strain>
    </source>
</reference>
<feature type="transmembrane region" description="Helical" evidence="6">
    <location>
        <begin position="432"/>
        <end position="453"/>
    </location>
</feature>
<evidence type="ECO:0000256" key="4">
    <source>
        <dbReference type="ARBA" id="ARBA00022989"/>
    </source>
</evidence>
<protein>
    <recommendedName>
        <fullName evidence="6">Protein DETOXIFICATION</fullName>
    </recommendedName>
    <alternativeName>
        <fullName evidence="6">Multidrug and toxic compound extrusion protein</fullName>
    </alternativeName>
</protein>
<evidence type="ECO:0000256" key="3">
    <source>
        <dbReference type="ARBA" id="ARBA00022692"/>
    </source>
</evidence>
<feature type="transmembrane region" description="Helical" evidence="6">
    <location>
        <begin position="320"/>
        <end position="342"/>
    </location>
</feature>
<keyword evidence="3 6" id="KW-0812">Transmembrane</keyword>
<proteinExistence type="inferred from homology"/>
<dbReference type="GO" id="GO:0016020">
    <property type="term" value="C:membrane"/>
    <property type="evidence" value="ECO:0007669"/>
    <property type="project" value="UniProtKB-SubCell"/>
</dbReference>
<dbReference type="GO" id="GO:0015297">
    <property type="term" value="F:antiporter activity"/>
    <property type="evidence" value="ECO:0007669"/>
    <property type="project" value="InterPro"/>
</dbReference>
<dbReference type="GO" id="GO:0042910">
    <property type="term" value="F:xenobiotic transmembrane transporter activity"/>
    <property type="evidence" value="ECO:0007669"/>
    <property type="project" value="InterPro"/>
</dbReference>
<evidence type="ECO:0000256" key="6">
    <source>
        <dbReference type="RuleBase" id="RU004914"/>
    </source>
</evidence>
<dbReference type="InterPro" id="IPR002528">
    <property type="entry name" value="MATE_fam"/>
</dbReference>
<evidence type="ECO:0000313" key="7">
    <source>
        <dbReference type="EMBL" id="GAX80512.1"/>
    </source>
</evidence>
<dbReference type="PANTHER" id="PTHR11206">
    <property type="entry name" value="MULTIDRUG RESISTANCE PROTEIN"/>
    <property type="match status" value="1"/>
</dbReference>
<keyword evidence="8" id="KW-1185">Reference proteome</keyword>
<organism evidence="7 8">
    <name type="scientific">Chlamydomonas eustigma</name>
    <dbReference type="NCBI Taxonomy" id="1157962"/>
    <lineage>
        <taxon>Eukaryota</taxon>
        <taxon>Viridiplantae</taxon>
        <taxon>Chlorophyta</taxon>
        <taxon>core chlorophytes</taxon>
        <taxon>Chlorophyceae</taxon>
        <taxon>CS clade</taxon>
        <taxon>Chlamydomonadales</taxon>
        <taxon>Chlamydomonadaceae</taxon>
        <taxon>Chlamydomonas</taxon>
    </lineage>
</organism>
<dbReference type="GO" id="GO:1990961">
    <property type="term" value="P:xenobiotic detoxification by transmembrane export across the plasma membrane"/>
    <property type="evidence" value="ECO:0007669"/>
    <property type="project" value="InterPro"/>
</dbReference>
<dbReference type="Proteomes" id="UP000232323">
    <property type="component" value="Unassembled WGS sequence"/>
</dbReference>
<accession>A0A250XCC4</accession>
<evidence type="ECO:0000313" key="8">
    <source>
        <dbReference type="Proteomes" id="UP000232323"/>
    </source>
</evidence>
<comment type="caution">
    <text evidence="7">The sequence shown here is derived from an EMBL/GenBank/DDBJ whole genome shotgun (WGS) entry which is preliminary data.</text>
</comment>
<gene>
    <name evidence="7" type="ORF">CEUSTIGMA_g7950.t1</name>
</gene>
<dbReference type="CDD" id="cd13132">
    <property type="entry name" value="MATE_eukaryotic"/>
    <property type="match status" value="1"/>
</dbReference>
<name>A0A250XCC4_9CHLO</name>
<feature type="transmembrane region" description="Helical" evidence="6">
    <location>
        <begin position="402"/>
        <end position="420"/>
    </location>
</feature>
<evidence type="ECO:0000256" key="2">
    <source>
        <dbReference type="ARBA" id="ARBA00010199"/>
    </source>
</evidence>
<feature type="transmembrane region" description="Helical" evidence="6">
    <location>
        <begin position="595"/>
        <end position="615"/>
    </location>
</feature>
<keyword evidence="5 6" id="KW-0472">Membrane</keyword>
<feature type="transmembrane region" description="Helical" evidence="6">
    <location>
        <begin position="286"/>
        <end position="308"/>
    </location>
</feature>
<feature type="transmembrane region" description="Helical" evidence="6">
    <location>
        <begin position="480"/>
        <end position="503"/>
    </location>
</feature>
<comment type="similarity">
    <text evidence="2 6">Belongs to the multi antimicrobial extrusion (MATE) (TC 2.A.66.1) family.</text>
</comment>
<feature type="transmembrane region" description="Helical" evidence="6">
    <location>
        <begin position="149"/>
        <end position="167"/>
    </location>
</feature>
<feature type="transmembrane region" description="Helical" evidence="6">
    <location>
        <begin position="354"/>
        <end position="374"/>
    </location>
</feature>
<sequence length="640" mass="67965">MHVLRQAVNKKLHVSFIPIHTLTKLNDSVKMPGICKTYRSDRLLNPSCNARTADCRSQVPWIQRERRHFEFSSGCKQSLNASSEKKNRLLAPSVVAGSLPLPSDDSERSDNLGIASSASSDLAEKSVLSYKESFDKIMKLGVPLMFQNVFGYLLSITCTVAIGRIGAPELAASSLANSIYVVTGLSMVLGLSTAMETFCGQAYGARNYKALGEVLQRALLVCWMACIPVALLWSQSTPLMIAVGQDPAIATMAGRCVLMIAVGQDPAIATMAGRCVLMIAVGQDPAIATMAGRYLAMCIPCVFLSIATDCMKKYLQAQGIVLPGMIATAAATFLAPAFFYVLVHSLGLGLDGAAIAFILCQVTQASGILGYILWHTNHMRGSSEATWGGFSPAAAFSKWGEYLKYGIPAMLMISLEWWIYEIAVLMNGWLPNAAAALSVGGITVTLNTLSYMIPMSLGSAVNTCVSNALGSGNGEAAKRAALMGLLVAVTIEAAMVGGMAVFGKELAGIIATDPAVIDLAARTMPVLCFLMFWDGFNAVLAGVLRGSGQQGIGAMVNGACFMVAIPSSYFLAFQADWSVMSGVPLLGSLEPVARVWMGVSAGAMLQSVVLMSLMSRWDWDDQAKRVVRGIKAGSEKHGGH</sequence>
<keyword evidence="4 6" id="KW-1133">Transmembrane helix</keyword>
<dbReference type="OrthoDB" id="2126698at2759"/>
<feature type="transmembrane region" description="Helical" evidence="6">
    <location>
        <begin position="214"/>
        <end position="233"/>
    </location>
</feature>
<evidence type="ECO:0000256" key="5">
    <source>
        <dbReference type="ARBA" id="ARBA00023136"/>
    </source>
</evidence>
<feature type="transmembrane region" description="Helical" evidence="6">
    <location>
        <begin position="556"/>
        <end position="575"/>
    </location>
</feature>
<dbReference type="Pfam" id="PF01554">
    <property type="entry name" value="MatE"/>
    <property type="match status" value="2"/>
</dbReference>